<keyword evidence="2" id="KW-1185">Reference proteome</keyword>
<dbReference type="EMBL" id="JAWWNJ010000027">
    <property type="protein sequence ID" value="KAK7029046.1"/>
    <property type="molecule type" value="Genomic_DNA"/>
</dbReference>
<protein>
    <recommendedName>
        <fullName evidence="3">F-box domain-containing protein</fullName>
    </recommendedName>
</protein>
<comment type="caution">
    <text evidence="1">The sequence shown here is derived from an EMBL/GenBank/DDBJ whole genome shotgun (WGS) entry which is preliminary data.</text>
</comment>
<dbReference type="AlphaFoldDB" id="A0AAW0BRQ6"/>
<feature type="non-terminal residue" evidence="1">
    <location>
        <position position="1"/>
    </location>
</feature>
<reference evidence="1 2" key="1">
    <citation type="journal article" date="2024" name="J Genomics">
        <title>Draft genome sequencing and assembly of Favolaschia claudopus CIRM-BRFM 2984 isolated from oak limbs.</title>
        <authorList>
            <person name="Navarro D."/>
            <person name="Drula E."/>
            <person name="Chaduli D."/>
            <person name="Cazenave R."/>
            <person name="Ahrendt S."/>
            <person name="Wang J."/>
            <person name="Lipzen A."/>
            <person name="Daum C."/>
            <person name="Barry K."/>
            <person name="Grigoriev I.V."/>
            <person name="Favel A."/>
            <person name="Rosso M.N."/>
            <person name="Martin F."/>
        </authorList>
    </citation>
    <scope>NUCLEOTIDE SEQUENCE [LARGE SCALE GENOMIC DNA]</scope>
    <source>
        <strain evidence="1 2">CIRM-BRFM 2984</strain>
    </source>
</reference>
<organism evidence="1 2">
    <name type="scientific">Favolaschia claudopus</name>
    <dbReference type="NCBI Taxonomy" id="2862362"/>
    <lineage>
        <taxon>Eukaryota</taxon>
        <taxon>Fungi</taxon>
        <taxon>Dikarya</taxon>
        <taxon>Basidiomycota</taxon>
        <taxon>Agaricomycotina</taxon>
        <taxon>Agaricomycetes</taxon>
        <taxon>Agaricomycetidae</taxon>
        <taxon>Agaricales</taxon>
        <taxon>Marasmiineae</taxon>
        <taxon>Mycenaceae</taxon>
        <taxon>Favolaschia</taxon>
    </lineage>
</organism>
<evidence type="ECO:0000313" key="2">
    <source>
        <dbReference type="Proteomes" id="UP001362999"/>
    </source>
</evidence>
<evidence type="ECO:0000313" key="1">
    <source>
        <dbReference type="EMBL" id="KAK7029046.1"/>
    </source>
</evidence>
<evidence type="ECO:0008006" key="3">
    <source>
        <dbReference type="Google" id="ProtNLM"/>
    </source>
</evidence>
<name>A0AAW0BRQ6_9AGAR</name>
<accession>A0AAW0BRQ6</accession>
<proteinExistence type="predicted"/>
<gene>
    <name evidence="1" type="ORF">R3P38DRAFT_2933790</name>
</gene>
<sequence>DPLSLVLTRRATIAAKFPSPRIPNELLDDILRYLVPRHLATVCRCSWSVHSIAIPILYRCVSFNSVSHLQGFLRTMKKKNAPHLVRQVALPGNAYDSTISPRLASDITECILRFLNLETLDIRLTRFFDFGPLLANGHFGRLNTFHTSLYAQNLDPLLDFVLRHKSTLVHLLVVSPALIKPLDLSARTIHLPLLQSLDVPTSLLPLFDLGLTCPLTCLRIDIRDAALDSQLMRPWPLGPQRIKSLAVSGASYGADNVGNVLAQIVTLLPCVQTLSLNSGSFRPLRISANDDVQAISAQLLKFSKLEALKLGAKVVENSRPINKREQAQIICGWHDVCKTLRSVELDEQRWVYDVDEQGWNRTL</sequence>
<dbReference type="Proteomes" id="UP001362999">
    <property type="component" value="Unassembled WGS sequence"/>
</dbReference>